<reference evidence="1 2" key="1">
    <citation type="submission" date="2019-10" db="EMBL/GenBank/DDBJ databases">
        <title>Whole genome shotgun sequence of Streptomyces angustmyceticus NBRC 3934.</title>
        <authorList>
            <person name="Hosoyama A."/>
            <person name="Ichikawa N."/>
            <person name="Kimura A."/>
            <person name="Kitahashi Y."/>
            <person name="Komaki H."/>
            <person name="Uohara A."/>
        </authorList>
    </citation>
    <scope>NUCLEOTIDE SEQUENCE [LARGE SCALE GENOMIC DNA]</scope>
    <source>
        <strain evidence="1 2">NBRC 3934</strain>
    </source>
</reference>
<accession>A0A5J4L8S1</accession>
<dbReference type="RefSeq" id="WP_086719295.1">
    <property type="nucleotide sequence ID" value="NZ_BLAG01000004.1"/>
</dbReference>
<evidence type="ECO:0000313" key="1">
    <source>
        <dbReference type="EMBL" id="GES27880.1"/>
    </source>
</evidence>
<dbReference type="EMBL" id="BLAG01000004">
    <property type="protein sequence ID" value="GES27880.1"/>
    <property type="molecule type" value="Genomic_DNA"/>
</dbReference>
<evidence type="ECO:0000313" key="2">
    <source>
        <dbReference type="Proteomes" id="UP000325598"/>
    </source>
</evidence>
<gene>
    <name evidence="1" type="ORF">San01_03670</name>
</gene>
<protein>
    <submittedName>
        <fullName evidence="1">Uncharacterized protein</fullName>
    </submittedName>
</protein>
<dbReference type="GeneID" id="96749724"/>
<name>A0A5J4L8S1_9ACTN</name>
<sequence>MLAATIAGVIATLVAGIIAVAHHNLEARRVHVRQFEEFHLERYWKLLDDCPYEALAYCIPCRTDVIDGDLKKACLLYLRLCESQCEMRRRGDVSDRTWNAWVERMAGWLTRWPTKQVWKEVRESPGQFNNLRELEHAYKPTEYDPCPHGEFWRWKRGLRRYREG</sequence>
<dbReference type="AlphaFoldDB" id="A0A5J4L8S1"/>
<organism evidence="1 2">
    <name type="scientific">Streptomyces angustmyceticus</name>
    <dbReference type="NCBI Taxonomy" id="285578"/>
    <lineage>
        <taxon>Bacteria</taxon>
        <taxon>Bacillati</taxon>
        <taxon>Actinomycetota</taxon>
        <taxon>Actinomycetes</taxon>
        <taxon>Kitasatosporales</taxon>
        <taxon>Streptomycetaceae</taxon>
        <taxon>Streptomyces</taxon>
    </lineage>
</organism>
<comment type="caution">
    <text evidence="1">The sequence shown here is derived from an EMBL/GenBank/DDBJ whole genome shotgun (WGS) entry which is preliminary data.</text>
</comment>
<dbReference type="OrthoDB" id="4314850at2"/>
<dbReference type="Proteomes" id="UP000325598">
    <property type="component" value="Unassembled WGS sequence"/>
</dbReference>
<keyword evidence="2" id="KW-1185">Reference proteome</keyword>
<proteinExistence type="predicted"/>